<reference evidence="1 2" key="1">
    <citation type="journal article" date="2016" name="Front. Microbiol.">
        <title>Single-Cell (Meta-)Genomics of a Dimorphic Candidatus Thiomargarita nelsonii Reveals Genomic Plasticity.</title>
        <authorList>
            <person name="Flood B.E."/>
            <person name="Fliss P."/>
            <person name="Jones D.S."/>
            <person name="Dick G.J."/>
            <person name="Jain S."/>
            <person name="Kaster A.K."/>
            <person name="Winkel M."/>
            <person name="Mussmann M."/>
            <person name="Bailey J."/>
        </authorList>
    </citation>
    <scope>NUCLEOTIDE SEQUENCE [LARGE SCALE GENOMIC DNA]</scope>
    <source>
        <strain evidence="1">Hydrate Ridge</strain>
    </source>
</reference>
<gene>
    <name evidence="1" type="ORF">PN36_12365</name>
</gene>
<dbReference type="Proteomes" id="UP000030428">
    <property type="component" value="Unassembled WGS sequence"/>
</dbReference>
<dbReference type="AlphaFoldDB" id="A0A0A6PEL4"/>
<name>A0A0A6PEL4_9GAMM</name>
<comment type="caution">
    <text evidence="1">The sequence shown here is derived from an EMBL/GenBank/DDBJ whole genome shotgun (WGS) entry which is preliminary data.</text>
</comment>
<evidence type="ECO:0000313" key="2">
    <source>
        <dbReference type="Proteomes" id="UP000030428"/>
    </source>
</evidence>
<evidence type="ECO:0000313" key="1">
    <source>
        <dbReference type="EMBL" id="KHD09200.1"/>
    </source>
</evidence>
<sequence>MKTDMLIRYEGMRALRERLSPVEAEKFIVRREPFDYTEWQQTLWQNKTVDELFEAAKQQSRH</sequence>
<proteinExistence type="predicted"/>
<dbReference type="EMBL" id="JSZA02000038">
    <property type="protein sequence ID" value="KHD09200.1"/>
    <property type="molecule type" value="Genomic_DNA"/>
</dbReference>
<keyword evidence="2" id="KW-1185">Reference proteome</keyword>
<organism evidence="1 2">
    <name type="scientific">Candidatus Thiomargarita nelsonii</name>
    <dbReference type="NCBI Taxonomy" id="1003181"/>
    <lineage>
        <taxon>Bacteria</taxon>
        <taxon>Pseudomonadati</taxon>
        <taxon>Pseudomonadota</taxon>
        <taxon>Gammaproteobacteria</taxon>
        <taxon>Thiotrichales</taxon>
        <taxon>Thiotrichaceae</taxon>
        <taxon>Thiomargarita</taxon>
    </lineage>
</organism>
<protein>
    <submittedName>
        <fullName evidence="1">Uncharacterized protein</fullName>
    </submittedName>
</protein>
<accession>A0A0A6PEL4</accession>